<evidence type="ECO:0000256" key="2">
    <source>
        <dbReference type="ARBA" id="ARBA00003213"/>
    </source>
</evidence>
<keyword evidence="7 10" id="KW-0067">ATP-binding</keyword>
<dbReference type="EC" id="2.5.1.75" evidence="10"/>
<reference evidence="14 15" key="1">
    <citation type="journal article" date="2012" name="BMC Genomics">
        <title>Genomic sequence analysis and characterization of Sneathia amnii sp. nov.</title>
        <authorList>
            <consortium name="Vaginal Microbiome Consortium (additional members)"/>
            <person name="Harwich M.D.Jr."/>
            <person name="Serrano M.G."/>
            <person name="Fettweis J.M."/>
            <person name="Alves J.M."/>
            <person name="Reimers M.A."/>
            <person name="Buck G.A."/>
            <person name="Jefferson K.K."/>
        </authorList>
    </citation>
    <scope>NUCLEOTIDE SEQUENCE [LARGE SCALE GENOMIC DNA]</scope>
    <source>
        <strain evidence="14 15">SN35</strain>
    </source>
</reference>
<dbReference type="Gene3D" id="3.40.50.300">
    <property type="entry name" value="P-loop containing nucleotide triphosphate hydrolases"/>
    <property type="match status" value="1"/>
</dbReference>
<keyword evidence="8 10" id="KW-0460">Magnesium</keyword>
<keyword evidence="4 10" id="KW-0808">Transferase</keyword>
<dbReference type="Proteomes" id="UP000033103">
    <property type="component" value="Chromosome"/>
</dbReference>
<dbReference type="OrthoDB" id="9776390at2"/>
<dbReference type="NCBIfam" id="TIGR00174">
    <property type="entry name" value="miaA"/>
    <property type="match status" value="1"/>
</dbReference>
<feature type="binding site" evidence="10">
    <location>
        <begin position="9"/>
        <end position="16"/>
    </location>
    <ligand>
        <name>ATP</name>
        <dbReference type="ChEBI" id="CHEBI:30616"/>
    </ligand>
</feature>
<comment type="caution">
    <text evidence="10">Lacks conserved residue(s) required for the propagation of feature annotation.</text>
</comment>
<keyword evidence="6 10" id="KW-0547">Nucleotide-binding</keyword>
<feature type="site" description="Interaction with substrate tRNA" evidence="10">
    <location>
        <position position="98"/>
    </location>
</feature>
<feature type="site" description="Interaction with substrate tRNA" evidence="10">
    <location>
        <position position="120"/>
    </location>
</feature>
<keyword evidence="5 10" id="KW-0819">tRNA processing</keyword>
<dbReference type="Gene3D" id="1.10.287.890">
    <property type="entry name" value="Crystal structure of tRNA isopentenylpyrophosphate transferase (bh2366) domain"/>
    <property type="match status" value="1"/>
</dbReference>
<evidence type="ECO:0000256" key="4">
    <source>
        <dbReference type="ARBA" id="ARBA00022679"/>
    </source>
</evidence>
<evidence type="ECO:0000313" key="15">
    <source>
        <dbReference type="Proteomes" id="UP000033103"/>
    </source>
</evidence>
<keyword evidence="15" id="KW-1185">Reference proteome</keyword>
<evidence type="ECO:0000313" key="14">
    <source>
        <dbReference type="EMBL" id="AKC96120.1"/>
    </source>
</evidence>
<evidence type="ECO:0000256" key="7">
    <source>
        <dbReference type="ARBA" id="ARBA00022840"/>
    </source>
</evidence>
<sequence length="283" mass="32767">MYNAIVIAGPTGVGKTELSIKLAKLLNARIISADASQVYKTLDIGTAKITEDEKDGVIHYLIDEVEPNEKYSVGHFYEAANKILNENREVPFLIVGGTGLYISSLTDGLTMMDKVDYKKREKLESMTLSELQDLLSEEEKKQIDIKNKVRVIRKIETRGVVYNNKLGNDRKFLKIFLTRNRATLYDRINKRVDIMMEQGLLEEAKKAYNVYGDKIHCIGYKQLFEYFKSNVSLKEAIENIKTASRRYAKRQFTWFKNKGYIEYNLDDESIDKIIEKIRRDYGN</sequence>
<comment type="catalytic activity">
    <reaction evidence="9 10 11">
        <text>adenosine(37) in tRNA + dimethylallyl diphosphate = N(6)-dimethylallyladenosine(37) in tRNA + diphosphate</text>
        <dbReference type="Rhea" id="RHEA:26482"/>
        <dbReference type="Rhea" id="RHEA-COMP:10162"/>
        <dbReference type="Rhea" id="RHEA-COMP:10375"/>
        <dbReference type="ChEBI" id="CHEBI:33019"/>
        <dbReference type="ChEBI" id="CHEBI:57623"/>
        <dbReference type="ChEBI" id="CHEBI:74411"/>
        <dbReference type="ChEBI" id="CHEBI:74415"/>
        <dbReference type="EC" id="2.5.1.75"/>
    </reaction>
</comment>
<evidence type="ECO:0000256" key="13">
    <source>
        <dbReference type="RuleBase" id="RU003785"/>
    </source>
</evidence>
<comment type="subunit">
    <text evidence="10">Monomer.</text>
</comment>
<dbReference type="SUPFAM" id="SSF52540">
    <property type="entry name" value="P-loop containing nucleoside triphosphate hydrolases"/>
    <property type="match status" value="2"/>
</dbReference>
<dbReference type="InterPro" id="IPR039657">
    <property type="entry name" value="Dimethylallyltransferase"/>
</dbReference>
<dbReference type="HAMAP" id="MF_00185">
    <property type="entry name" value="IPP_trans"/>
    <property type="match status" value="1"/>
</dbReference>
<gene>
    <name evidence="10" type="primary">miaA</name>
    <name evidence="14" type="ORF">VC03_01875</name>
</gene>
<protein>
    <recommendedName>
        <fullName evidence="10">tRNA dimethylallyltransferase</fullName>
        <ecNumber evidence="10">2.5.1.75</ecNumber>
    </recommendedName>
    <alternativeName>
        <fullName evidence="10">Dimethylallyl diphosphate:tRNA dimethylallyltransferase</fullName>
        <shortName evidence="10">DMAPP:tRNA dimethylallyltransferase</shortName>
        <shortName evidence="10">DMATase</shortName>
    </alternativeName>
    <alternativeName>
        <fullName evidence="10">Isopentenyl-diphosphate:tRNA isopentenyltransferase</fullName>
        <shortName evidence="10">IPP transferase</shortName>
        <shortName evidence="10">IPPT</shortName>
        <shortName evidence="10">IPTase</shortName>
    </alternativeName>
</protein>
<evidence type="ECO:0000256" key="10">
    <source>
        <dbReference type="HAMAP-Rule" id="MF_00185"/>
    </source>
</evidence>
<organism evidence="14 15">
    <name type="scientific">Sneathia vaginalis</name>
    <dbReference type="NCBI Taxonomy" id="187101"/>
    <lineage>
        <taxon>Bacteria</taxon>
        <taxon>Fusobacteriati</taxon>
        <taxon>Fusobacteriota</taxon>
        <taxon>Fusobacteriia</taxon>
        <taxon>Fusobacteriales</taxon>
        <taxon>Leptotrichiaceae</taxon>
        <taxon>Sneathia</taxon>
    </lineage>
</organism>
<dbReference type="PATRIC" id="fig|1069640.6.peg.357"/>
<feature type="binding site" evidence="10">
    <location>
        <begin position="11"/>
        <end position="16"/>
    </location>
    <ligand>
        <name>substrate</name>
    </ligand>
</feature>
<dbReference type="AlphaFoldDB" id="A0A0E3ZB94"/>
<comment type="cofactor">
    <cofactor evidence="1 10">
        <name>Mg(2+)</name>
        <dbReference type="ChEBI" id="CHEBI:18420"/>
    </cofactor>
</comment>
<dbReference type="KEGG" id="sns:VC03_01875"/>
<accession>A0A0E3ZB94</accession>
<dbReference type="Pfam" id="PF01715">
    <property type="entry name" value="IPPT"/>
    <property type="match status" value="1"/>
</dbReference>
<evidence type="ECO:0000256" key="5">
    <source>
        <dbReference type="ARBA" id="ARBA00022694"/>
    </source>
</evidence>
<dbReference type="HOGENOM" id="CLU_032616_0_1_0"/>
<dbReference type="InterPro" id="IPR018022">
    <property type="entry name" value="IPT"/>
</dbReference>
<comment type="similarity">
    <text evidence="3 10 13">Belongs to the IPP transferase family.</text>
</comment>
<proteinExistence type="inferred from homology"/>
<evidence type="ECO:0000256" key="9">
    <source>
        <dbReference type="ARBA" id="ARBA00049563"/>
    </source>
</evidence>
<dbReference type="GO" id="GO:0052381">
    <property type="term" value="F:tRNA dimethylallyltransferase activity"/>
    <property type="evidence" value="ECO:0007669"/>
    <property type="project" value="UniProtKB-UniRule"/>
</dbReference>
<dbReference type="GO" id="GO:0005524">
    <property type="term" value="F:ATP binding"/>
    <property type="evidence" value="ECO:0007669"/>
    <property type="project" value="UniProtKB-UniRule"/>
</dbReference>
<evidence type="ECO:0000256" key="8">
    <source>
        <dbReference type="ARBA" id="ARBA00022842"/>
    </source>
</evidence>
<evidence type="ECO:0000256" key="12">
    <source>
        <dbReference type="RuleBase" id="RU003784"/>
    </source>
</evidence>
<evidence type="ECO:0000256" key="6">
    <source>
        <dbReference type="ARBA" id="ARBA00022741"/>
    </source>
</evidence>
<evidence type="ECO:0000256" key="1">
    <source>
        <dbReference type="ARBA" id="ARBA00001946"/>
    </source>
</evidence>
<dbReference type="GO" id="GO:0006400">
    <property type="term" value="P:tRNA modification"/>
    <property type="evidence" value="ECO:0007669"/>
    <property type="project" value="TreeGrafter"/>
</dbReference>
<dbReference type="InterPro" id="IPR027417">
    <property type="entry name" value="P-loop_NTPase"/>
</dbReference>
<evidence type="ECO:0000256" key="11">
    <source>
        <dbReference type="RuleBase" id="RU003783"/>
    </source>
</evidence>
<name>A0A0E3ZB94_9FUSO</name>
<dbReference type="EMBL" id="CP011280">
    <property type="protein sequence ID" value="AKC96120.1"/>
    <property type="molecule type" value="Genomic_DNA"/>
</dbReference>
<dbReference type="RefSeq" id="WP_046329238.1">
    <property type="nucleotide sequence ID" value="NZ_CP011280.1"/>
</dbReference>
<dbReference type="STRING" id="187101.VC03_01875"/>
<evidence type="ECO:0000256" key="3">
    <source>
        <dbReference type="ARBA" id="ARBA00005842"/>
    </source>
</evidence>
<comment type="function">
    <text evidence="2 10 12">Catalyzes the transfer of a dimethylallyl group onto the adenine at position 37 in tRNAs that read codons beginning with uridine, leading to the formation of N6-(dimethylallyl)adenosine (i(6)A).</text>
</comment>
<dbReference type="PANTHER" id="PTHR11088">
    <property type="entry name" value="TRNA DIMETHYLALLYLTRANSFERASE"/>
    <property type="match status" value="1"/>
</dbReference>
<dbReference type="PANTHER" id="PTHR11088:SF60">
    <property type="entry name" value="TRNA DIMETHYLALLYLTRANSFERASE"/>
    <property type="match status" value="1"/>
</dbReference>